<feature type="region of interest" description="Disordered" evidence="2">
    <location>
        <begin position="369"/>
        <end position="430"/>
    </location>
</feature>
<evidence type="ECO:0000313" key="3">
    <source>
        <dbReference type="EMBL" id="KKP70353.1"/>
    </source>
</evidence>
<gene>
    <name evidence="3" type="ORF">UR67_C0001G0262</name>
</gene>
<feature type="compositionally biased region" description="Basic and acidic residues" evidence="2">
    <location>
        <begin position="391"/>
        <end position="407"/>
    </location>
</feature>
<reference evidence="3 4" key="1">
    <citation type="journal article" date="2015" name="Nature">
        <title>rRNA introns, odd ribosomes, and small enigmatic genomes across a large radiation of phyla.</title>
        <authorList>
            <person name="Brown C.T."/>
            <person name="Hug L.A."/>
            <person name="Thomas B.C."/>
            <person name="Sharon I."/>
            <person name="Castelle C.J."/>
            <person name="Singh A."/>
            <person name="Wilkins M.J."/>
            <person name="Williams K.H."/>
            <person name="Banfield J.F."/>
        </authorList>
    </citation>
    <scope>NUCLEOTIDE SEQUENCE [LARGE SCALE GENOMIC DNA]</scope>
</reference>
<dbReference type="STRING" id="1618350.UR67_C0001G0262"/>
<sequence>MGTPISAETSAASAQRLQKEAIQGMQGSEAIYGGKGGRITVTSEQSGKIMGVLQAMRNELVAKRPEDLTIAEQQILALINKIGENGQVDGKEACQALLLLQARRNAIENGPRGRTRQEKQTTKKRLNAVTSAQREIAVNIIPAEVGVNRFDRWVARRYTEGKMDAKFLAGNIDADRMVDRHPIIQKYEDLITDKIASGMNPREASDSAMSEAIQYYGDNEVDKLMQQIEAENRVEMTENQRREAHASREQIQEQLEQGREDYEERKGRVSVLKKNRTELVTQKQKLEDDLDDLDSQIALLPNTDIPALEQALEQARDNVSDNERDIQTTQIEIDILRKKIESAKSAAEKPADTSAIETQIQDLVHQKGEAEKNASTANASESQEKTTITNARRDAKKYSEEAADKKSRLAAKSTETAQTVRTHEAMKRSKMAEMATITDPELPTKQSELQGKRQQILEVGNNMQQLADTHSQEVNELLEQVNNEKDPDKKQELLTQIQEKQTAFKQQTEQLSEQGETLKNEIDELENDIESREQAVKSRKDLIKTDIDAADQAIDQANQGLEDYKTSIEDLEQKAQAELQKADEAQRRIDSNKITSAEQNAVAKQLGEQIALLNQKLKELQKQRGSLTKAEVDGFIDQEETLRKKVETLKIQKARNEQIIGQKQEALRQGQEAKTKKDKMIKERDDKKRDYDKTDKQITRIDTEIANHKTETDKYEDIQKQLAGVEKRVQSAERASTEAKKLLEAKTTKKADIERHFGFKPGDISDQEYIDAVNAVFPDQAATIGNDLGRAQRQMESSNELSLWKVLMRIFAGATVV</sequence>
<evidence type="ECO:0000313" key="4">
    <source>
        <dbReference type="Proteomes" id="UP000034581"/>
    </source>
</evidence>
<evidence type="ECO:0000256" key="1">
    <source>
        <dbReference type="SAM" id="Coils"/>
    </source>
</evidence>
<keyword evidence="1" id="KW-0175">Coiled coil</keyword>
<feature type="compositionally biased region" description="Basic and acidic residues" evidence="2">
    <location>
        <begin position="421"/>
        <end position="430"/>
    </location>
</feature>
<feature type="compositionally biased region" description="Basic and acidic residues" evidence="2">
    <location>
        <begin position="671"/>
        <end position="689"/>
    </location>
</feature>
<feature type="coiled-coil region" evidence="1">
    <location>
        <begin position="708"/>
        <end position="742"/>
    </location>
</feature>
<dbReference type="AlphaFoldDB" id="A0A0G0BLQ0"/>
<feature type="compositionally biased region" description="Polar residues" evidence="2">
    <location>
        <begin position="373"/>
        <end position="390"/>
    </location>
</feature>
<dbReference type="Proteomes" id="UP000034581">
    <property type="component" value="Unassembled WGS sequence"/>
</dbReference>
<dbReference type="EMBL" id="LBQB01000001">
    <property type="protein sequence ID" value="KKP70353.1"/>
    <property type="molecule type" value="Genomic_DNA"/>
</dbReference>
<evidence type="ECO:0000256" key="2">
    <source>
        <dbReference type="SAM" id="MobiDB-lite"/>
    </source>
</evidence>
<protein>
    <submittedName>
        <fullName evidence="3">Kinesin motor domain containing protein</fullName>
    </submittedName>
</protein>
<comment type="caution">
    <text evidence="3">The sequence shown here is derived from an EMBL/GenBank/DDBJ whole genome shotgun (WGS) entry which is preliminary data.</text>
</comment>
<feature type="coiled-coil region" evidence="1">
    <location>
        <begin position="490"/>
        <end position="630"/>
    </location>
</feature>
<accession>A0A0G0BLQ0</accession>
<name>A0A0G0BLQ0_UNCC3</name>
<organism evidence="3 4">
    <name type="scientific">candidate division CPR3 bacterium GW2011_GWF2_35_18</name>
    <dbReference type="NCBI Taxonomy" id="1618350"/>
    <lineage>
        <taxon>Bacteria</taxon>
        <taxon>Bacteria division CPR3</taxon>
    </lineage>
</organism>
<proteinExistence type="predicted"/>
<feature type="region of interest" description="Disordered" evidence="2">
    <location>
        <begin position="664"/>
        <end position="689"/>
    </location>
</feature>
<feature type="region of interest" description="Disordered" evidence="2">
    <location>
        <begin position="236"/>
        <end position="265"/>
    </location>
</feature>